<evidence type="ECO:0000313" key="1">
    <source>
        <dbReference type="Proteomes" id="UP000694863"/>
    </source>
</evidence>
<dbReference type="Proteomes" id="UP000694863">
    <property type="component" value="Unplaced"/>
</dbReference>
<protein>
    <submittedName>
        <fullName evidence="2">T-cell surface glycoprotein CD1a</fullName>
    </submittedName>
</protein>
<gene>
    <name evidence="2" type="primary">LOC101651839</name>
</gene>
<accession>A0AC55DRF1</accession>
<dbReference type="RefSeq" id="XP_045154301.1">
    <property type="nucleotide sequence ID" value="XM_045298366.1"/>
</dbReference>
<sequence>MLFLQLPLLVGLLPGGESLQGPISYHIIQISSYYNHSWAQTLASGWLNELQTHSWEGNSGTAIFLWPWSKGNFSNKELVELEMLFRMYFIGLTREIHNYYNQLQFEYPFEIQMTGGCVLHPGEDPTGFLQGAFQGSDFLSFHNKSWVPSPRSGRKAENVCSLLNQYQGIKEVVHGLISGTCPRFLLGLIEAGRVHIQRKVKPEARLSGNTTPGHGCVLLVCHVFGFYPKPVWVMWMRGEQEQPGSRRGDVLPNADGTWYLRVLLNVTVTEAPGLSCRVRHSSLGDQDIVLYWGSSNVISFRVVWLVVIAGCHLFLLVLGLWRLKLQGTGESLLLGLLWYLLRRFSCAFKLLATFPSHPEDFSLGLGNKNKSEDAKSEQYSGRLLIFLQNSPKISIFDQEHDCDFQGPTYFCLIQIASFANSTWAQNQGSGWLDDVQIHGWDSDSENATFLKPGSKGNFSDQKGLSQMGFDTGVTLLKLRCDVKELDIFQNPIEVKP</sequence>
<evidence type="ECO:0000313" key="2">
    <source>
        <dbReference type="RefSeq" id="XP_045154301.1"/>
    </source>
</evidence>
<reference evidence="2" key="1">
    <citation type="submission" date="2025-08" db="UniProtKB">
        <authorList>
            <consortium name="RefSeq"/>
        </authorList>
    </citation>
    <scope>IDENTIFICATION</scope>
</reference>
<keyword evidence="1" id="KW-1185">Reference proteome</keyword>
<name>A0AC55DRF1_ECHTE</name>
<proteinExistence type="predicted"/>
<organism evidence="1 2">
    <name type="scientific">Echinops telfairi</name>
    <name type="common">Lesser hedgehog tenrec</name>
    <dbReference type="NCBI Taxonomy" id="9371"/>
    <lineage>
        <taxon>Eukaryota</taxon>
        <taxon>Metazoa</taxon>
        <taxon>Chordata</taxon>
        <taxon>Craniata</taxon>
        <taxon>Vertebrata</taxon>
        <taxon>Euteleostomi</taxon>
        <taxon>Mammalia</taxon>
        <taxon>Eutheria</taxon>
        <taxon>Afrotheria</taxon>
        <taxon>Tenrecidae</taxon>
        <taxon>Tenrecinae</taxon>
        <taxon>Echinops</taxon>
    </lineage>
</organism>